<evidence type="ECO:0000313" key="3">
    <source>
        <dbReference type="EMBL" id="THF59226.1"/>
    </source>
</evidence>
<keyword evidence="2" id="KW-0732">Signal</keyword>
<keyword evidence="1" id="KW-0802">TPR repeat</keyword>
<feature type="chain" id="PRO_5020281472" evidence="2">
    <location>
        <begin position="22"/>
        <end position="268"/>
    </location>
</feature>
<evidence type="ECO:0000256" key="1">
    <source>
        <dbReference type="PROSITE-ProRule" id="PRU00339"/>
    </source>
</evidence>
<evidence type="ECO:0000256" key="2">
    <source>
        <dbReference type="SAM" id="SignalP"/>
    </source>
</evidence>
<dbReference type="SUPFAM" id="SSF48452">
    <property type="entry name" value="TPR-like"/>
    <property type="match status" value="1"/>
</dbReference>
<dbReference type="PROSITE" id="PS50005">
    <property type="entry name" value="TPR"/>
    <property type="match status" value="1"/>
</dbReference>
<reference evidence="3 4" key="1">
    <citation type="submission" date="2019-04" db="EMBL/GenBank/DDBJ databases">
        <title>Azoarcus rhizosphaerae sp. nov. isolated from rhizosphere of Ficus religiosa.</title>
        <authorList>
            <person name="Lin S.-Y."/>
            <person name="Hameed A."/>
            <person name="Hsu Y.-H."/>
            <person name="Young C.-C."/>
        </authorList>
    </citation>
    <scope>NUCLEOTIDE SEQUENCE [LARGE SCALE GENOMIC DNA]</scope>
    <source>
        <strain evidence="3 4">CC-YHH848</strain>
    </source>
</reference>
<keyword evidence="4" id="KW-1185">Reference proteome</keyword>
<dbReference type="Gene3D" id="1.25.40.10">
    <property type="entry name" value="Tetratricopeptide repeat domain"/>
    <property type="match status" value="1"/>
</dbReference>
<gene>
    <name evidence="3" type="primary">pilW</name>
    <name evidence="3" type="ORF">E6O51_15995</name>
</gene>
<dbReference type="EMBL" id="SSOD01000014">
    <property type="protein sequence ID" value="THF59226.1"/>
    <property type="molecule type" value="Genomic_DNA"/>
</dbReference>
<feature type="repeat" description="TPR" evidence="1">
    <location>
        <begin position="155"/>
        <end position="188"/>
    </location>
</feature>
<evidence type="ECO:0000313" key="4">
    <source>
        <dbReference type="Proteomes" id="UP000307956"/>
    </source>
</evidence>
<organism evidence="3 4">
    <name type="scientific">Pseudothauera rhizosphaerae</name>
    <dbReference type="NCBI Taxonomy" id="2565932"/>
    <lineage>
        <taxon>Bacteria</taxon>
        <taxon>Pseudomonadati</taxon>
        <taxon>Pseudomonadota</taxon>
        <taxon>Betaproteobacteria</taxon>
        <taxon>Rhodocyclales</taxon>
        <taxon>Zoogloeaceae</taxon>
        <taxon>Pseudothauera</taxon>
    </lineage>
</organism>
<dbReference type="Pfam" id="PF13432">
    <property type="entry name" value="TPR_16"/>
    <property type="match status" value="1"/>
</dbReference>
<dbReference type="AlphaFoldDB" id="A0A4S4AIN6"/>
<dbReference type="PROSITE" id="PS51257">
    <property type="entry name" value="PROKAR_LIPOPROTEIN"/>
    <property type="match status" value="1"/>
</dbReference>
<protein>
    <submittedName>
        <fullName evidence="3">Type IV pilus biogenesis/stability protein PilW</fullName>
    </submittedName>
</protein>
<name>A0A4S4AIN6_9RHOO</name>
<dbReference type="OrthoDB" id="9814042at2"/>
<sequence length="268" mass="29288">MTRFAAKLIPAALALVLGACATVPAPVVAPTAPADRPLSERVPASPAEARAKAHVELGMAYLQAGRFDVALDEASTALRDVASYAPAFHLKALIHMFVDDAAQADADFRRALAEAPGDPDFNNSYGWFLCSRDRIDDGLARLAVAARNPYYRTPTRPYTNAGLCHLRRNDDAAAAQQFLRAVDTDPANTQALYQLASIAYRKGDYADARSYLIRLHQQSEPTAGTAWLGLRTERRLGNRDAEASYATQLRSRFSASPEFLLMQQGKYE</sequence>
<comment type="caution">
    <text evidence="3">The sequence shown here is derived from an EMBL/GenBank/DDBJ whole genome shotgun (WGS) entry which is preliminary data.</text>
</comment>
<proteinExistence type="predicted"/>
<dbReference type="InterPro" id="IPR011990">
    <property type="entry name" value="TPR-like_helical_dom_sf"/>
</dbReference>
<accession>A0A4S4AIN6</accession>
<feature type="signal peptide" evidence="2">
    <location>
        <begin position="1"/>
        <end position="21"/>
    </location>
</feature>
<dbReference type="SMART" id="SM00028">
    <property type="entry name" value="TPR"/>
    <property type="match status" value="4"/>
</dbReference>
<dbReference type="InterPro" id="IPR013360">
    <property type="entry name" value="Pilus_4_PilW"/>
</dbReference>
<dbReference type="NCBIfam" id="TIGR02521">
    <property type="entry name" value="type_IV_pilW"/>
    <property type="match status" value="1"/>
</dbReference>
<dbReference type="RefSeq" id="WP_136386011.1">
    <property type="nucleotide sequence ID" value="NZ_SSOD01000014.1"/>
</dbReference>
<dbReference type="Proteomes" id="UP000307956">
    <property type="component" value="Unassembled WGS sequence"/>
</dbReference>
<dbReference type="InterPro" id="IPR019734">
    <property type="entry name" value="TPR_rpt"/>
</dbReference>